<evidence type="ECO:0000313" key="18">
    <source>
        <dbReference type="Proteomes" id="UP000319919"/>
    </source>
</evidence>
<dbReference type="Proteomes" id="UP000315615">
    <property type="component" value="Segment"/>
</dbReference>
<dbReference type="EMBL" id="MN636843">
    <property type="protein sequence ID" value="QKS69396.1"/>
    <property type="molecule type" value="Genomic_DNA"/>
</dbReference>
<dbReference type="PANTHER" id="PTHR24123">
    <property type="entry name" value="ANKYRIN REPEAT-CONTAINING"/>
    <property type="match status" value="1"/>
</dbReference>
<proteinExistence type="predicted"/>
<dbReference type="SMART" id="SM00248">
    <property type="entry name" value="ANK"/>
    <property type="match status" value="5"/>
</dbReference>
<evidence type="ECO:0000313" key="19">
    <source>
        <dbReference type="Proteomes" id="UP000509160"/>
    </source>
</evidence>
<reference evidence="10 18" key="4">
    <citation type="submission" date="2019-01" db="EMBL/GenBank/DDBJ databases">
        <title>The Complete Genome Sequence of the Lumpy Skin Disease Virus Vaccine, Herbivac LS, Reveals a Mutation in the Superoxide Dismutase Gene Homolog.</title>
        <authorList>
            <person name="Douglass N."/>
            <person name="Van der Walt A."/>
            <person name="Omar R."/>
            <person name="Williamson A.-L."/>
        </authorList>
    </citation>
    <scope>NUCLEOTIDE SEQUENCE [LARGE SCALE GENOMIC DNA]</scope>
    <source>
        <strain evidence="10 18">Herbivac LS</strain>
    </source>
</reference>
<evidence type="ECO:0000256" key="1">
    <source>
        <dbReference type="ARBA" id="ARBA00022737"/>
    </source>
</evidence>
<reference evidence="5 17" key="1">
    <citation type="journal article" date="2003" name="Arch. Virol.">
        <title>Comparative sequence analysis of the South African vaccine strain and two virulent field isolates of Lumpy skin disease virus.</title>
        <authorList>
            <person name="Kara P.D."/>
            <person name="Afonso C.L."/>
            <person name="Wallace D.B."/>
            <person name="Kutish G.F."/>
            <person name="Abolnik C."/>
            <person name="Lu Z."/>
            <person name="Vreede F.T."/>
            <person name="Taljaard L.C.F."/>
            <person name="Zsak A."/>
            <person name="Viljoen G.J."/>
            <person name="Rock D.L."/>
        </authorList>
    </citation>
    <scope>NUCLEOTIDE SEQUENCE [LARGE SCALE GENOMIC DNA]</scope>
    <source>
        <strain evidence="5">Neethling vaccine LW 1959</strain>
    </source>
</reference>
<dbReference type="EMBL" id="MG972412">
    <property type="protein sequence ID" value="AVR51584.1"/>
    <property type="molecule type" value="Genomic_DNA"/>
</dbReference>
<organism evidence="6">
    <name type="scientific">Lumpy skin disease virus</name>
    <name type="common">LSDV</name>
    <dbReference type="NCBI Taxonomy" id="59509"/>
    <lineage>
        <taxon>Viruses</taxon>
        <taxon>Varidnaviria</taxon>
        <taxon>Bamfordvirae</taxon>
        <taxon>Nucleocytoviricota</taxon>
        <taxon>Pokkesviricetes</taxon>
        <taxon>Chitovirales</taxon>
        <taxon>Poxviridae</taxon>
        <taxon>Chordopoxvirinae</taxon>
        <taxon>Capripoxvirus</taxon>
        <taxon>Capripoxvirus lumpyskinpox</taxon>
    </lineage>
</organism>
<evidence type="ECO:0000313" key="14">
    <source>
        <dbReference type="EMBL" id="QKS69082.1"/>
    </source>
</evidence>
<feature type="domain" description="PRANC" evidence="4">
    <location>
        <begin position="534"/>
        <end position="626"/>
    </location>
</feature>
<dbReference type="InterPro" id="IPR018272">
    <property type="entry name" value="PRANC_domain"/>
</dbReference>
<dbReference type="EMBL" id="MN636841">
    <property type="protein sequence ID" value="QKS69082.1"/>
    <property type="molecule type" value="Genomic_DNA"/>
</dbReference>
<reference evidence="19 20" key="5">
    <citation type="journal article" date="2020" name="Transbound. Emerg. Dis.">
        <title>Potential link of single nucleotide polymorphisms (SNPs) to virulence of vaccine-associated field strains of lumpy skin disease virus in South Africa.</title>
        <authorList>
            <person name="van Schalkwyk A."/>
            <person name="Kara P."/>
            <person name="Ebersohn K."/>
            <person name="Mather A."/>
            <person name="Annandale C.H."/>
            <person name="Venter E.H."/>
            <person name="Wallace D.B."/>
        </authorList>
    </citation>
    <scope>NUCLEOTIDE SEQUENCE [LARGE SCALE GENOMIC DNA]</scope>
    <source>
        <strain evidence="12">LSD-103-GP-RSA-1991</strain>
        <strain evidence="16">LSD-148-GP-RSA-1997</strain>
        <strain evidence="14">LSD-220-1-NW-RSA-1993</strain>
        <strain evidence="15">LSD-220-2-NW-RSA-1993</strain>
        <strain evidence="13">LSD-248-NW-RSA-1993</strain>
        <strain evidence="11">LSD-58-LP-RSA-1993</strain>
    </source>
</reference>
<evidence type="ECO:0000313" key="11">
    <source>
        <dbReference type="EMBL" id="QKS68624.1"/>
    </source>
</evidence>
<dbReference type="Proteomes" id="UP000509476">
    <property type="component" value="Segment"/>
</dbReference>
<accession>Q8JTN4</accession>
<dbReference type="EMBL" id="KX764645">
    <property type="protein sequence ID" value="AOO79024.1"/>
    <property type="molecule type" value="Genomic_DNA"/>
</dbReference>
<dbReference type="Proteomes" id="UP000319919">
    <property type="component" value="Segment"/>
</dbReference>
<evidence type="ECO:0000256" key="2">
    <source>
        <dbReference type="ARBA" id="ARBA00023043"/>
    </source>
</evidence>
<dbReference type="InterPro" id="IPR036770">
    <property type="entry name" value="Ankyrin_rpt-contain_sf"/>
</dbReference>
<evidence type="ECO:0000313" key="5">
    <source>
        <dbReference type="EMBL" id="AAN02872.1"/>
    </source>
</evidence>
<evidence type="ECO:0000313" key="13">
    <source>
        <dbReference type="EMBL" id="QKS68925.1"/>
    </source>
</evidence>
<feature type="repeat" description="ANK" evidence="3">
    <location>
        <begin position="405"/>
        <end position="437"/>
    </location>
</feature>
<evidence type="ECO:0000313" key="15">
    <source>
        <dbReference type="EMBL" id="QKS69239.1"/>
    </source>
</evidence>
<dbReference type="EMBL" id="AF409138">
    <property type="protein sequence ID" value="AAN02872.1"/>
    <property type="molecule type" value="Genomic_DNA"/>
</dbReference>
<dbReference type="PROSITE" id="PS50088">
    <property type="entry name" value="ANK_REPEAT"/>
    <property type="match status" value="2"/>
</dbReference>
<evidence type="ECO:0000313" key="10">
    <source>
        <dbReference type="EMBL" id="QBF55624.1"/>
    </source>
</evidence>
<dbReference type="EMBL" id="MN636840">
    <property type="protein sequence ID" value="QKS68925.1"/>
    <property type="molecule type" value="Genomic_DNA"/>
</dbReference>
<evidence type="ECO:0000259" key="4">
    <source>
        <dbReference type="Pfam" id="PF09372"/>
    </source>
</evidence>
<dbReference type="EMBL" id="MN636838">
    <property type="protein sequence ID" value="QKS68624.1"/>
    <property type="molecule type" value="Genomic_DNA"/>
</dbReference>
<accession>A0A1C9HHJ5</accession>
<evidence type="ECO:0000313" key="8">
    <source>
        <dbReference type="EMBL" id="AOO79024.1"/>
    </source>
</evidence>
<protein>
    <submittedName>
        <fullName evidence="6">Ankyrin repeat protein</fullName>
    </submittedName>
    <submittedName>
        <fullName evidence="10">LS145</fullName>
    </submittedName>
</protein>
<dbReference type="PANTHER" id="PTHR24123:SF141">
    <property type="entry name" value="ANKYRIN 2, ISOFORM U"/>
    <property type="match status" value="1"/>
</dbReference>
<feature type="repeat" description="ANK" evidence="3">
    <location>
        <begin position="327"/>
        <end position="363"/>
    </location>
</feature>
<evidence type="ECO:0000313" key="9">
    <source>
        <dbReference type="EMBL" id="AVR51584.1"/>
    </source>
</evidence>
<dbReference type="Proteomes" id="UP000318888">
    <property type="component" value="Segment"/>
</dbReference>
<dbReference type="Proteomes" id="UP000509774">
    <property type="component" value="Segment"/>
</dbReference>
<name>A0A1C9HHJ5_LSDV</name>
<dbReference type="EMBL" id="KX764644">
    <property type="protein sequence ID" value="AOO78865.1"/>
    <property type="molecule type" value="Genomic_DNA"/>
</dbReference>
<dbReference type="Pfam" id="PF00023">
    <property type="entry name" value="Ank"/>
    <property type="match status" value="1"/>
</dbReference>
<dbReference type="InterPro" id="IPR002110">
    <property type="entry name" value="Ankyrin_rpt"/>
</dbReference>
<gene>
    <name evidence="6 8" type="ORF">LW145</name>
</gene>
<dbReference type="Proteomes" id="UP000156762">
    <property type="component" value="Segment"/>
</dbReference>
<dbReference type="EMBL" id="MK441838">
    <property type="protein sequence ID" value="QBF55624.1"/>
    <property type="molecule type" value="Genomic_DNA"/>
</dbReference>
<dbReference type="EMBL" id="MN636842">
    <property type="protein sequence ID" value="QKS69239.1"/>
    <property type="molecule type" value="Genomic_DNA"/>
</dbReference>
<evidence type="ECO:0000256" key="3">
    <source>
        <dbReference type="PROSITE-ProRule" id="PRU00023"/>
    </source>
</evidence>
<dbReference type="Proteomes" id="UP000318810">
    <property type="component" value="Segment"/>
</dbReference>
<dbReference type="Pfam" id="PF09372">
    <property type="entry name" value="PRANC"/>
    <property type="match status" value="1"/>
</dbReference>
<organismHost>
    <name type="scientific">Bos taurus</name>
    <name type="common">Bovine</name>
    <dbReference type="NCBI Taxonomy" id="9913"/>
</organismHost>
<evidence type="ECO:0000313" key="7">
    <source>
        <dbReference type="EMBL" id="AOO78865.1"/>
    </source>
</evidence>
<dbReference type="SUPFAM" id="SSF48403">
    <property type="entry name" value="Ankyrin repeat"/>
    <property type="match status" value="1"/>
</dbReference>
<evidence type="ECO:0000313" key="20">
    <source>
        <dbReference type="Proteomes" id="UP000509250"/>
    </source>
</evidence>
<dbReference type="Proteomes" id="UP000319782">
    <property type="component" value="Segment"/>
</dbReference>
<keyword evidence="2 3" id="KW-0040">ANK repeat</keyword>
<keyword evidence="1" id="KW-0677">Repeat</keyword>
<dbReference type="EMBL" id="MN636839">
    <property type="protein sequence ID" value="QKS68768.1"/>
    <property type="molecule type" value="Genomic_DNA"/>
</dbReference>
<dbReference type="Proteomes" id="UP000509250">
    <property type="component" value="Segment"/>
</dbReference>
<sequence length="636" mass="74782">MILLYDYVTLTKSRNIKVKNILKLIKNDQLIDFNYKLFTLCEYVSKKHIRIDVLKILFEIGCKENLHRLSYYTLLSFFKNYKIKYNFNHVKSIIELITSYGVSFNDEPIKKDSYPILFLVGNEKFNHISLYEYLENNNVNFNIIRSDGYNLLHLYLESCNNIKLSVLKLLIKNNVNVNGLIRFRNLTPLHIYLCKNYCLNYRVIDFLIDSGSEINSGKETLLYSFFTTCDNEKVFKSLTTQLIKKGADINQKSESGLTPLVGFIAYSDIATPSNIKFILSCGGNQLVVNPQNNETLLHIYLRRYDVSLPTISTLLESGININSVNFKNYTPLHVYIDKNVDNLSLDVVEYLIHKGATTERVNRYDCFAKTILEVFLERNKFLNNFSRYFINYILKYFPINEKDLYGFTPLLSSVYANNVNFFNYFLRLGSSINVISEIGETCVSIPIENQYKRFLKVVLDNKPNIKTIKATIRYLSDKEFDTRTKFKLMKHCIKYLFTLDPEEYKNHRFISLKFKGVVNECQKDIITMKSTFLKTVSVYDLIFNKNGTMHKRYLNTMEVRRYLRSNIYAERVRCIINNSIEKDKKIDSIIKKVNILCKNTIWDILPEEIKNNIFSCMSLRDIRIIFHMFVVYKPYC</sequence>
<dbReference type="EMBL" id="KX764643">
    <property type="protein sequence ID" value="AOO78707.1"/>
    <property type="molecule type" value="Genomic_DNA"/>
</dbReference>
<evidence type="ECO:0000313" key="12">
    <source>
        <dbReference type="EMBL" id="QKS68768.1"/>
    </source>
</evidence>
<evidence type="ECO:0000313" key="16">
    <source>
        <dbReference type="EMBL" id="QKS69396.1"/>
    </source>
</evidence>
<dbReference type="Proteomes" id="UP000509698">
    <property type="component" value="Segment"/>
</dbReference>
<dbReference type="Proteomes" id="UP000509160">
    <property type="component" value="Segment"/>
</dbReference>
<dbReference type="InterPro" id="IPR051165">
    <property type="entry name" value="Multifunctional_ANK_Repeat"/>
</dbReference>
<dbReference type="Gene3D" id="1.25.40.20">
    <property type="entry name" value="Ankyrin repeat-containing domain"/>
    <property type="match status" value="2"/>
</dbReference>
<evidence type="ECO:0000313" key="6">
    <source>
        <dbReference type="EMBL" id="AOO78707.1"/>
    </source>
</evidence>
<evidence type="ECO:0000313" key="17">
    <source>
        <dbReference type="Proteomes" id="UP000156762"/>
    </source>
</evidence>
<reference evidence="9" key="3">
    <citation type="submission" date="2018-02" db="EMBL/GenBank/DDBJ databases">
        <title>Lumpy skin disease vaccine virus from skin biopsies.</title>
        <authorList>
            <person name="Lojkic I."/>
            <person name="Simic I."/>
            <person name="Kresic N."/>
            <person name="Bedekovic T."/>
        </authorList>
    </citation>
    <scope>NUCLEOTIDE SEQUENCE [LARGE SCALE GENOMIC DNA]</scope>
    <source>
        <strain evidence="9">Cro2016</strain>
    </source>
</reference>
<dbReference type="Proteomes" id="UP000509537">
    <property type="component" value="Segment"/>
</dbReference>
<reference evidence="6" key="2">
    <citation type="submission" date="2016-08" db="EMBL/GenBank/DDBJ databases">
        <title>Complete Genome Sequences of the Neethling-like Lumpy Skin Disease Virus Strains from Three Commercial Live Attenuated Vaccines.</title>
        <authorList>
            <person name="Mathijs E."/>
            <person name="Vandenbussche F."/>
            <person name="Haegeman A."/>
            <person name="King A."/>
            <person name="Van Borm S."/>
            <person name="De Clercq K."/>
        </authorList>
    </citation>
    <scope>NUCLEOTIDE SEQUENCE [LARGE SCALE GENOMIC DNA]</scope>
    <source>
        <strain evidence="7">Neethling-Herbivac vaccine</strain>
        <strain evidence="8">Neethling-LSD vaccine-OBP</strain>
        <strain evidence="6">SIS-Lumpyvax vaccine</strain>
    </source>
</reference>